<dbReference type="EMBL" id="ML122293">
    <property type="protein sequence ID" value="RPD55658.1"/>
    <property type="molecule type" value="Genomic_DNA"/>
</dbReference>
<feature type="region of interest" description="Disordered" evidence="1">
    <location>
        <begin position="328"/>
        <end position="403"/>
    </location>
</feature>
<dbReference type="Proteomes" id="UP000313359">
    <property type="component" value="Unassembled WGS sequence"/>
</dbReference>
<evidence type="ECO:0000256" key="2">
    <source>
        <dbReference type="SAM" id="Phobius"/>
    </source>
</evidence>
<protein>
    <recommendedName>
        <fullName evidence="3">DUF6533 domain-containing protein</fullName>
    </recommendedName>
</protein>
<organism evidence="4 5">
    <name type="scientific">Lentinus tigrinus ALCF2SS1-6</name>
    <dbReference type="NCBI Taxonomy" id="1328759"/>
    <lineage>
        <taxon>Eukaryota</taxon>
        <taxon>Fungi</taxon>
        <taxon>Dikarya</taxon>
        <taxon>Basidiomycota</taxon>
        <taxon>Agaricomycotina</taxon>
        <taxon>Agaricomycetes</taxon>
        <taxon>Polyporales</taxon>
        <taxon>Polyporaceae</taxon>
        <taxon>Lentinus</taxon>
    </lineage>
</organism>
<keyword evidence="2" id="KW-0812">Transmembrane</keyword>
<feature type="domain" description="DUF6533" evidence="3">
    <location>
        <begin position="25"/>
        <end position="68"/>
    </location>
</feature>
<dbReference type="OrthoDB" id="2747271at2759"/>
<reference evidence="4" key="1">
    <citation type="journal article" date="2018" name="Genome Biol. Evol.">
        <title>Genomics and development of Lentinus tigrinus, a white-rot wood-decaying mushroom with dimorphic fruiting bodies.</title>
        <authorList>
            <person name="Wu B."/>
            <person name="Xu Z."/>
            <person name="Knudson A."/>
            <person name="Carlson A."/>
            <person name="Chen N."/>
            <person name="Kovaka S."/>
            <person name="LaButti K."/>
            <person name="Lipzen A."/>
            <person name="Pennachio C."/>
            <person name="Riley R."/>
            <person name="Schakwitz W."/>
            <person name="Umezawa K."/>
            <person name="Ohm R.A."/>
            <person name="Grigoriev I.V."/>
            <person name="Nagy L.G."/>
            <person name="Gibbons J."/>
            <person name="Hibbett D."/>
        </authorList>
    </citation>
    <scope>NUCLEOTIDE SEQUENCE [LARGE SCALE GENOMIC DNA]</scope>
    <source>
        <strain evidence="4">ALCF2SS1-6</strain>
    </source>
</reference>
<evidence type="ECO:0000259" key="3">
    <source>
        <dbReference type="Pfam" id="PF20151"/>
    </source>
</evidence>
<evidence type="ECO:0000313" key="5">
    <source>
        <dbReference type="Proteomes" id="UP000313359"/>
    </source>
</evidence>
<feature type="transmembrane region" description="Helical" evidence="2">
    <location>
        <begin position="228"/>
        <end position="251"/>
    </location>
</feature>
<sequence>MSSAPDLDTYTIIEQFFDLRLDALCSISASVLLFYDYILTFDKEVGLFWKRISGASLLFLVNRYMTLLTQIFDVVQFTTDMSDESCAKFSKVAATVDLCQYVPWAVFSGLRAYALSRYKPLGILVFLLSLGPDVVNLVKYAYGLSGFSGPVWAVESCAEGGADITPLPQLSCIDYTRTSSCEPKFVIISRSCLLVADLILILITWVSLWKRVVYVSGKLKRLAFTKVLLWDGTIYFIVILTMNVLHLAFSLPSVSRSPSSRNFSQITVFTEPITAILVSRFLIDLQEANRKPTMASSDDPLHFSTGASSNIGSLRFASVVSSLGATISGPGGSDDSDLESCETEDGIRLESISKSAVHRRTWTNSDESEAGPSTTPCGPSQRDARSTPSSGATLVATDDAGES</sequence>
<evidence type="ECO:0000256" key="1">
    <source>
        <dbReference type="SAM" id="MobiDB-lite"/>
    </source>
</evidence>
<feature type="transmembrane region" description="Helical" evidence="2">
    <location>
        <begin position="121"/>
        <end position="142"/>
    </location>
</feature>
<dbReference type="Pfam" id="PF20151">
    <property type="entry name" value="DUF6533"/>
    <property type="match status" value="1"/>
</dbReference>
<name>A0A5C2RVB2_9APHY</name>
<dbReference type="AlphaFoldDB" id="A0A5C2RVB2"/>
<keyword evidence="2" id="KW-0472">Membrane</keyword>
<gene>
    <name evidence="4" type="ORF">L227DRAFT_656701</name>
</gene>
<feature type="transmembrane region" description="Helical" evidence="2">
    <location>
        <begin position="187"/>
        <end position="208"/>
    </location>
</feature>
<keyword evidence="5" id="KW-1185">Reference proteome</keyword>
<feature type="transmembrane region" description="Helical" evidence="2">
    <location>
        <begin position="263"/>
        <end position="283"/>
    </location>
</feature>
<keyword evidence="2" id="KW-1133">Transmembrane helix</keyword>
<proteinExistence type="predicted"/>
<feature type="compositionally biased region" description="Acidic residues" evidence="1">
    <location>
        <begin position="334"/>
        <end position="344"/>
    </location>
</feature>
<evidence type="ECO:0000313" key="4">
    <source>
        <dbReference type="EMBL" id="RPD55658.1"/>
    </source>
</evidence>
<accession>A0A5C2RVB2</accession>
<dbReference type="InterPro" id="IPR045340">
    <property type="entry name" value="DUF6533"/>
</dbReference>